<protein>
    <submittedName>
        <fullName evidence="2">YeeE/YedE family protein</fullName>
    </submittedName>
</protein>
<reference evidence="2" key="1">
    <citation type="submission" date="2022-09" db="EMBL/GenBank/DDBJ databases">
        <title>Intensive care unit water sources are persistently colonized with multi-drug resistant bacteria and are the site of extensive horizontal gene transfer of antibiotic resistance genes.</title>
        <authorList>
            <person name="Diorio-Toth L."/>
        </authorList>
    </citation>
    <scope>NUCLEOTIDE SEQUENCE</scope>
    <source>
        <strain evidence="2">GD03659</strain>
    </source>
</reference>
<feature type="transmembrane region" description="Helical" evidence="1">
    <location>
        <begin position="80"/>
        <end position="100"/>
    </location>
</feature>
<sequence>MRMLIALAAGLLFGAGLAISGLADPSRVTAFLDLFGAWDPTLAFVMAGAILPMAVAWQVQRRARRALSGDAFCVPETTRLDARLAIGALLFGVGWGLTGICPGPAVANLGLAPVAVLPFLIAMAGGMLLHRLWANRRPSSKAGN</sequence>
<proteinExistence type="predicted"/>
<dbReference type="AlphaFoldDB" id="A0AA43B8I5"/>
<evidence type="ECO:0000256" key="1">
    <source>
        <dbReference type="SAM" id="Phobius"/>
    </source>
</evidence>
<dbReference type="Proteomes" id="UP001162318">
    <property type="component" value="Unassembled WGS sequence"/>
</dbReference>
<organism evidence="2 3">
    <name type="scientific">Sphingobium yanoikuyae</name>
    <name type="common">Sphingomonas yanoikuyae</name>
    <dbReference type="NCBI Taxonomy" id="13690"/>
    <lineage>
        <taxon>Bacteria</taxon>
        <taxon>Pseudomonadati</taxon>
        <taxon>Pseudomonadota</taxon>
        <taxon>Alphaproteobacteria</taxon>
        <taxon>Sphingomonadales</taxon>
        <taxon>Sphingomonadaceae</taxon>
        <taxon>Sphingobium</taxon>
    </lineage>
</organism>
<dbReference type="Pfam" id="PF20398">
    <property type="entry name" value="DUF6691"/>
    <property type="match status" value="1"/>
</dbReference>
<gene>
    <name evidence="2" type="ORF">N5J77_14780</name>
</gene>
<accession>A0AA43B8I5</accession>
<evidence type="ECO:0000313" key="2">
    <source>
        <dbReference type="EMBL" id="MDH2132391.1"/>
    </source>
</evidence>
<keyword evidence="1" id="KW-0812">Transmembrane</keyword>
<comment type="caution">
    <text evidence="2">The sequence shown here is derived from an EMBL/GenBank/DDBJ whole genome shotgun (WGS) entry which is preliminary data.</text>
</comment>
<feature type="transmembrane region" description="Helical" evidence="1">
    <location>
        <begin position="106"/>
        <end position="129"/>
    </location>
</feature>
<feature type="transmembrane region" description="Helical" evidence="1">
    <location>
        <begin position="41"/>
        <end position="59"/>
    </location>
</feature>
<keyword evidence="1" id="KW-1133">Transmembrane helix</keyword>
<dbReference type="RefSeq" id="WP_119081721.1">
    <property type="nucleotide sequence ID" value="NZ_JAOCKX010000020.1"/>
</dbReference>
<evidence type="ECO:0000313" key="3">
    <source>
        <dbReference type="Proteomes" id="UP001162318"/>
    </source>
</evidence>
<name>A0AA43B8I5_SPHYA</name>
<keyword evidence="1" id="KW-0472">Membrane</keyword>
<dbReference type="EMBL" id="JAOCKX010000020">
    <property type="protein sequence ID" value="MDH2132391.1"/>
    <property type="molecule type" value="Genomic_DNA"/>
</dbReference>
<dbReference type="InterPro" id="IPR046513">
    <property type="entry name" value="DUF6691"/>
</dbReference>